<evidence type="ECO:0000256" key="1">
    <source>
        <dbReference type="ARBA" id="ARBA00004613"/>
    </source>
</evidence>
<sequence length="262" mass="28820">MKTCDVLNGALLAATAFLAQGEPWKTKLIGLKQVEPFPEPEATTIGDKAGVKFKPQIHVSAGCPSYPAVNAAGETTYGDWIEETADVKCEELKVKSQVYGRSTWHLEKFAVMYTWHFPTSPNYTERYDWEHVVVWLNNPAVANPTLEAVSIWSEGKKAYIKAAPPDAKFMDGSSVKLDIGVDGQARKLSLSPLAGQFQPLIMWDQMPNDTRSALDATKWYGLFIPLSDSRLTLALDNAWPFAPVAPPPLLISTSPKQPPSSD</sequence>
<dbReference type="GO" id="GO:0005576">
    <property type="term" value="C:extracellular region"/>
    <property type="evidence" value="ECO:0007669"/>
    <property type="project" value="UniProtKB-SubCell"/>
</dbReference>
<organism evidence="5 6">
    <name type="scientific">Hyaloperonospora brassicae</name>
    <name type="common">Brassica downy mildew</name>
    <name type="synonym">Peronospora brassicae</name>
    <dbReference type="NCBI Taxonomy" id="162125"/>
    <lineage>
        <taxon>Eukaryota</taxon>
        <taxon>Sar</taxon>
        <taxon>Stramenopiles</taxon>
        <taxon>Oomycota</taxon>
        <taxon>Peronosporomycetes</taxon>
        <taxon>Peronosporales</taxon>
        <taxon>Peronosporaceae</taxon>
        <taxon>Hyaloperonospora</taxon>
    </lineage>
</organism>
<evidence type="ECO:0000313" key="5">
    <source>
        <dbReference type="EMBL" id="CAI5720338.1"/>
    </source>
</evidence>
<dbReference type="PANTHER" id="PTHR33657">
    <property type="entry name" value="DOMAIN PROTEIN, PUTATIVE (AFU_ORTHOLOGUE AFUA_5G00600)-RELATED"/>
    <property type="match status" value="1"/>
</dbReference>
<evidence type="ECO:0000313" key="6">
    <source>
        <dbReference type="Proteomes" id="UP001162031"/>
    </source>
</evidence>
<comment type="similarity">
    <text evidence="2">Belongs to the Necrosis inducing protein (NPP1) family.</text>
</comment>
<dbReference type="Pfam" id="PF05630">
    <property type="entry name" value="NPP1"/>
    <property type="match status" value="1"/>
</dbReference>
<evidence type="ECO:0000256" key="2">
    <source>
        <dbReference type="ARBA" id="ARBA00009520"/>
    </source>
</evidence>
<keyword evidence="3" id="KW-0964">Secreted</keyword>
<keyword evidence="6" id="KW-1185">Reference proteome</keyword>
<comment type="subcellular location">
    <subcellularLocation>
        <location evidence="1">Secreted</location>
    </subcellularLocation>
</comment>
<dbReference type="EMBL" id="CANTFL010000275">
    <property type="protein sequence ID" value="CAI5720338.1"/>
    <property type="molecule type" value="Genomic_DNA"/>
</dbReference>
<keyword evidence="4" id="KW-0843">Virulence</keyword>
<dbReference type="Proteomes" id="UP001162031">
    <property type="component" value="Unassembled WGS sequence"/>
</dbReference>
<dbReference type="InterPro" id="IPR008701">
    <property type="entry name" value="NPP1"/>
</dbReference>
<name>A0AAV0TET6_HYABA</name>
<gene>
    <name evidence="5" type="ORF">HBR001_LOCUS2365</name>
</gene>
<dbReference type="PANTHER" id="PTHR33657:SF8">
    <property type="entry name" value="DOMAIN PROTEIN, PUTATIVE (AFU_ORTHOLOGUE AFUA_5G00600)-RELATED"/>
    <property type="match status" value="1"/>
</dbReference>
<evidence type="ECO:0000256" key="4">
    <source>
        <dbReference type="ARBA" id="ARBA00023026"/>
    </source>
</evidence>
<protein>
    <submittedName>
        <fullName evidence="5">Uncharacterized protein</fullName>
    </submittedName>
</protein>
<dbReference type="AlphaFoldDB" id="A0AAV0TET6"/>
<proteinExistence type="inferred from homology"/>
<comment type="caution">
    <text evidence="5">The sequence shown here is derived from an EMBL/GenBank/DDBJ whole genome shotgun (WGS) entry which is preliminary data.</text>
</comment>
<reference evidence="5" key="1">
    <citation type="submission" date="2022-12" db="EMBL/GenBank/DDBJ databases">
        <authorList>
            <person name="Webb A."/>
        </authorList>
    </citation>
    <scope>NUCLEOTIDE SEQUENCE</scope>
    <source>
        <strain evidence="5">Hp1</strain>
    </source>
</reference>
<evidence type="ECO:0000256" key="3">
    <source>
        <dbReference type="ARBA" id="ARBA00022525"/>
    </source>
</evidence>
<accession>A0AAV0TET6</accession>